<dbReference type="Pfam" id="PF00108">
    <property type="entry name" value="Thiolase_N"/>
    <property type="match status" value="1"/>
</dbReference>
<dbReference type="NCBIfam" id="TIGR01930">
    <property type="entry name" value="AcCoA-C-Actrans"/>
    <property type="match status" value="1"/>
</dbReference>
<comment type="subunit">
    <text evidence="2">Homotetramer.</text>
</comment>
<keyword evidence="7" id="KW-0630">Potassium</keyword>
<proteinExistence type="inferred from homology"/>
<reference evidence="12 13" key="1">
    <citation type="submission" date="2020-03" db="EMBL/GenBank/DDBJ databases">
        <title>Genomic Encyclopedia of Type Strains, Phase IV (KMG-IV): sequencing the most valuable type-strain genomes for metagenomic binning, comparative biology and taxonomic classification.</title>
        <authorList>
            <person name="Goeker M."/>
        </authorList>
    </citation>
    <scope>NUCLEOTIDE SEQUENCE [LARGE SCALE GENOMIC DNA]</scope>
    <source>
        <strain evidence="12 13">DSM 102865</strain>
    </source>
</reference>
<evidence type="ECO:0000313" key="13">
    <source>
        <dbReference type="Proteomes" id="UP001179181"/>
    </source>
</evidence>
<dbReference type="GO" id="GO:0003985">
    <property type="term" value="F:acetyl-CoA C-acetyltransferase activity"/>
    <property type="evidence" value="ECO:0007669"/>
    <property type="project" value="UniProtKB-EC"/>
</dbReference>
<dbReference type="InterPro" id="IPR020610">
    <property type="entry name" value="Thiolase_AS"/>
</dbReference>
<dbReference type="Gene3D" id="3.40.47.10">
    <property type="match status" value="1"/>
</dbReference>
<dbReference type="RefSeq" id="WP_167269870.1">
    <property type="nucleotide sequence ID" value="NZ_JAASQJ010000002.1"/>
</dbReference>
<dbReference type="PROSITE" id="PS00737">
    <property type="entry name" value="THIOLASE_2"/>
    <property type="match status" value="1"/>
</dbReference>
<dbReference type="InterPro" id="IPR020616">
    <property type="entry name" value="Thiolase_N"/>
</dbReference>
<evidence type="ECO:0000256" key="2">
    <source>
        <dbReference type="ARBA" id="ARBA00011881"/>
    </source>
</evidence>
<dbReference type="SUPFAM" id="SSF53901">
    <property type="entry name" value="Thiolase-like"/>
    <property type="match status" value="2"/>
</dbReference>
<evidence type="ECO:0000259" key="11">
    <source>
        <dbReference type="Pfam" id="PF02803"/>
    </source>
</evidence>
<evidence type="ECO:0000256" key="5">
    <source>
        <dbReference type="ARBA" id="ARBA00022723"/>
    </source>
</evidence>
<dbReference type="InterPro" id="IPR020615">
    <property type="entry name" value="Thiolase_acyl_enz_int_AS"/>
</dbReference>
<dbReference type="InterPro" id="IPR016039">
    <property type="entry name" value="Thiolase-like"/>
</dbReference>
<comment type="caution">
    <text evidence="12">The sequence shown here is derived from an EMBL/GenBank/DDBJ whole genome shotgun (WGS) entry which is preliminary data.</text>
</comment>
<evidence type="ECO:0000313" key="12">
    <source>
        <dbReference type="EMBL" id="NIJ53061.1"/>
    </source>
</evidence>
<organism evidence="12 13">
    <name type="scientific">Dyadobacter arcticus</name>
    <dbReference type="NCBI Taxonomy" id="1078754"/>
    <lineage>
        <taxon>Bacteria</taxon>
        <taxon>Pseudomonadati</taxon>
        <taxon>Bacteroidota</taxon>
        <taxon>Cytophagia</taxon>
        <taxon>Cytophagales</taxon>
        <taxon>Spirosomataceae</taxon>
        <taxon>Dyadobacter</taxon>
    </lineage>
</organism>
<keyword evidence="13" id="KW-1185">Reference proteome</keyword>
<keyword evidence="4 9" id="KW-0808">Transferase</keyword>
<keyword evidence="8 9" id="KW-0012">Acyltransferase</keyword>
<dbReference type="PANTHER" id="PTHR18919">
    <property type="entry name" value="ACETYL-COA C-ACYLTRANSFERASE"/>
    <property type="match status" value="1"/>
</dbReference>
<dbReference type="InterPro" id="IPR020613">
    <property type="entry name" value="Thiolase_CS"/>
</dbReference>
<dbReference type="PANTHER" id="PTHR18919:SF156">
    <property type="entry name" value="ACETYL-COA ACETYLTRANSFERASE, MITOCHONDRIAL"/>
    <property type="match status" value="1"/>
</dbReference>
<dbReference type="CDD" id="cd00751">
    <property type="entry name" value="thiolase"/>
    <property type="match status" value="1"/>
</dbReference>
<dbReference type="EC" id="2.3.1.9" evidence="3"/>
<evidence type="ECO:0000256" key="6">
    <source>
        <dbReference type="ARBA" id="ARBA00022946"/>
    </source>
</evidence>
<feature type="domain" description="Thiolase N-terminal" evidence="10">
    <location>
        <begin position="5"/>
        <end position="260"/>
    </location>
</feature>
<sequence>MRDEVFILSAARTPIGSFGGCLSSVHAARLGAKAIQGALAKANVAPESIEEVLMGNVVSANLGQAPARQAAIYAGLPAHVICTTVNKVCASGMKAVVFGAQSIQLGDAELVVAGGMECMSQIPYYLPKARNGYGYGNGEIVDGLVKDGLTDVYDQIAMGICGDQTASKYSISREEQDAFAILSYQRSAASTTDGLFSNEIVSIEIPSPKGGESTWVTEDEEFKRVKFDKIPSLKPAFSKDGTVTAANASTINDGAAALVLSGVTTINGSGLKPIARIVAYADAEQEPAWFTTTPIIATQKVLKNAGMSINDIDYFEVNEAFAVVALAYIKELNLDVDRVNVFGGAVSLGHPLGASGARIITTLISVLGKMNGRYGLAAICNGGGGASAIIIEKLY</sequence>
<dbReference type="PIRSF" id="PIRSF000429">
    <property type="entry name" value="Ac-CoA_Ac_transf"/>
    <property type="match status" value="1"/>
</dbReference>
<evidence type="ECO:0000256" key="4">
    <source>
        <dbReference type="ARBA" id="ARBA00022679"/>
    </source>
</evidence>
<evidence type="ECO:0000256" key="1">
    <source>
        <dbReference type="ARBA" id="ARBA00010982"/>
    </source>
</evidence>
<gene>
    <name evidence="12" type="ORF">FHS68_002231</name>
</gene>
<evidence type="ECO:0000256" key="7">
    <source>
        <dbReference type="ARBA" id="ARBA00022958"/>
    </source>
</evidence>
<comment type="similarity">
    <text evidence="1 9">Belongs to the thiolase-like superfamily. Thiolase family.</text>
</comment>
<dbReference type="EMBL" id="JAASQJ010000002">
    <property type="protein sequence ID" value="NIJ53061.1"/>
    <property type="molecule type" value="Genomic_DNA"/>
</dbReference>
<protein>
    <recommendedName>
        <fullName evidence="3">acetyl-CoA C-acetyltransferase</fullName>
        <ecNumber evidence="3">2.3.1.9</ecNumber>
    </recommendedName>
</protein>
<dbReference type="Pfam" id="PF02803">
    <property type="entry name" value="Thiolase_C"/>
    <property type="match status" value="1"/>
</dbReference>
<keyword evidence="5" id="KW-0479">Metal-binding</keyword>
<dbReference type="PROSITE" id="PS00098">
    <property type="entry name" value="THIOLASE_1"/>
    <property type="match status" value="1"/>
</dbReference>
<evidence type="ECO:0000256" key="9">
    <source>
        <dbReference type="RuleBase" id="RU003557"/>
    </source>
</evidence>
<accession>A0ABX0UPW5</accession>
<name>A0ABX0UPW5_9BACT</name>
<keyword evidence="6" id="KW-0809">Transit peptide</keyword>
<feature type="domain" description="Thiolase C-terminal" evidence="11">
    <location>
        <begin position="271"/>
        <end position="393"/>
    </location>
</feature>
<evidence type="ECO:0000256" key="8">
    <source>
        <dbReference type="ARBA" id="ARBA00023315"/>
    </source>
</evidence>
<evidence type="ECO:0000259" key="10">
    <source>
        <dbReference type="Pfam" id="PF00108"/>
    </source>
</evidence>
<dbReference type="InterPro" id="IPR020617">
    <property type="entry name" value="Thiolase_C"/>
</dbReference>
<evidence type="ECO:0000256" key="3">
    <source>
        <dbReference type="ARBA" id="ARBA00012705"/>
    </source>
</evidence>
<dbReference type="PROSITE" id="PS00099">
    <property type="entry name" value="THIOLASE_3"/>
    <property type="match status" value="1"/>
</dbReference>
<dbReference type="Proteomes" id="UP001179181">
    <property type="component" value="Unassembled WGS sequence"/>
</dbReference>
<dbReference type="InterPro" id="IPR002155">
    <property type="entry name" value="Thiolase"/>
</dbReference>